<dbReference type="PANTHER" id="PTHR37533">
    <property type="entry name" value="FLAGELLAR HOOK-LENGTH CONTROL PROTEIN"/>
    <property type="match status" value="1"/>
</dbReference>
<sequence>MQNIPMPNQAAILTNTAASAAAAKTAKQANATHDGPAFKDVLAKQVQTEARQGGGPEQALQRQRLQLQLRLGDERQQGVSPETLGLIAPELNAEQGFSPETGLSAMTEDQVLLGEEAELAIAEQLPVSADVESALAVVSADVQRRPAVESQEADSLDVKREPVAWIGGGQLDEPEPEWDKAELPAAAAASVKPASGGDNSLFADALEQGQQVQPAVTTSSPQVQQTQQVTAAMDVRSSQVPVPFGHPGWNQAIGQKVVWMVAGGEQTASLTLNPPDLGPLQVVIHVHNNQADATFLSEQADVRRALEDGMDNLRQMMSESGLQLGQANVRSGQHEAQQQAAGMSGGDVASHGDDTSEVLTKAAKVMGLVDTFA</sequence>
<evidence type="ECO:0000256" key="1">
    <source>
        <dbReference type="ARBA" id="ARBA00003944"/>
    </source>
</evidence>
<dbReference type="InterPro" id="IPR052563">
    <property type="entry name" value="FliK"/>
</dbReference>
<dbReference type="EMBL" id="CP000284">
    <property type="protein sequence ID" value="ABE50240.1"/>
    <property type="molecule type" value="Genomic_DNA"/>
</dbReference>
<dbReference type="PRINTS" id="PR01007">
    <property type="entry name" value="FLGHOOKFLIK"/>
</dbReference>
<dbReference type="InterPro" id="IPR021136">
    <property type="entry name" value="Flagellar_hook_control-like_C"/>
</dbReference>
<name>Q1GZU7_METFK</name>
<feature type="domain" description="Flagellar hook-length control protein-like C-terminal" evidence="5">
    <location>
        <begin position="255"/>
        <end position="337"/>
    </location>
</feature>
<dbReference type="GO" id="GO:0009424">
    <property type="term" value="C:bacterial-type flagellum hook"/>
    <property type="evidence" value="ECO:0007669"/>
    <property type="project" value="InterPro"/>
</dbReference>
<dbReference type="AlphaFoldDB" id="Q1GZU7"/>
<reference evidence="6 7" key="1">
    <citation type="submission" date="2006-03" db="EMBL/GenBank/DDBJ databases">
        <title>Complete sequence of Methylobacillus flagellatus KT.</title>
        <authorList>
            <consortium name="US DOE Joint Genome Institute"/>
            <person name="Copeland A."/>
            <person name="Lucas S."/>
            <person name="Lapidus A."/>
            <person name="Barry K."/>
            <person name="Detter J.C."/>
            <person name="Glavina del Rio T."/>
            <person name="Hammon N."/>
            <person name="Israni S."/>
            <person name="Dalin E."/>
            <person name="Tice H."/>
            <person name="Pitluck S."/>
            <person name="Brettin T."/>
            <person name="Bruce D."/>
            <person name="Han C."/>
            <person name="Tapia R."/>
            <person name="Saunders E."/>
            <person name="Gilna P."/>
            <person name="Schmutz J."/>
            <person name="Larimer F."/>
            <person name="Land M."/>
            <person name="Kyrpides N."/>
            <person name="Anderson I."/>
            <person name="Richardson P."/>
        </authorList>
    </citation>
    <scope>NUCLEOTIDE SEQUENCE [LARGE SCALE GENOMIC DNA]</scope>
    <source>
        <strain evidence="7">KT / ATCC 51484 / DSM 6875</strain>
    </source>
</reference>
<evidence type="ECO:0000256" key="2">
    <source>
        <dbReference type="ARBA" id="ARBA00009149"/>
    </source>
</evidence>
<gene>
    <name evidence="6" type="ordered locus">Mfla_1973</name>
</gene>
<dbReference type="eggNOG" id="COG3144">
    <property type="taxonomic scope" value="Bacteria"/>
</dbReference>
<evidence type="ECO:0000256" key="3">
    <source>
        <dbReference type="ARBA" id="ARBA00022795"/>
    </source>
</evidence>
<feature type="compositionally biased region" description="Polar residues" evidence="4">
    <location>
        <begin position="328"/>
        <end position="341"/>
    </location>
</feature>
<dbReference type="GO" id="GO:0044780">
    <property type="term" value="P:bacterial-type flagellum assembly"/>
    <property type="evidence" value="ECO:0007669"/>
    <property type="project" value="InterPro"/>
</dbReference>
<evidence type="ECO:0000259" key="5">
    <source>
        <dbReference type="Pfam" id="PF02120"/>
    </source>
</evidence>
<keyword evidence="6" id="KW-0282">Flagellum</keyword>
<dbReference type="HOGENOM" id="CLU_741480_0_0_4"/>
<dbReference type="KEGG" id="mfa:Mfla_1973"/>
<evidence type="ECO:0000313" key="6">
    <source>
        <dbReference type="EMBL" id="ABE50240.1"/>
    </source>
</evidence>
<evidence type="ECO:0000313" key="7">
    <source>
        <dbReference type="Proteomes" id="UP000002440"/>
    </source>
</evidence>
<evidence type="ECO:0000256" key="4">
    <source>
        <dbReference type="SAM" id="MobiDB-lite"/>
    </source>
</evidence>
<protein>
    <submittedName>
        <fullName evidence="6">Flagellar hook-length control protein</fullName>
    </submittedName>
</protein>
<dbReference type="InterPro" id="IPR038610">
    <property type="entry name" value="FliK-like_C_sf"/>
</dbReference>
<keyword evidence="3" id="KW-1005">Bacterial flagellum biogenesis</keyword>
<dbReference type="CDD" id="cd17470">
    <property type="entry name" value="T3SS_Flik_C"/>
    <property type="match status" value="1"/>
</dbReference>
<organism evidence="6 7">
    <name type="scientific">Methylobacillus flagellatus (strain ATCC 51484 / DSM 6875 / VKM B-1610 / KT)</name>
    <dbReference type="NCBI Taxonomy" id="265072"/>
    <lineage>
        <taxon>Bacteria</taxon>
        <taxon>Pseudomonadati</taxon>
        <taxon>Pseudomonadota</taxon>
        <taxon>Betaproteobacteria</taxon>
        <taxon>Nitrosomonadales</taxon>
        <taxon>Methylophilaceae</taxon>
        <taxon>Methylobacillus</taxon>
    </lineage>
</organism>
<keyword evidence="6" id="KW-0966">Cell projection</keyword>
<dbReference type="OrthoDB" id="8596319at2"/>
<dbReference type="RefSeq" id="WP_011480194.1">
    <property type="nucleotide sequence ID" value="NC_007947.1"/>
</dbReference>
<proteinExistence type="inferred from homology"/>
<comment type="function">
    <text evidence="1">Controls the length of the flagellar hook.</text>
</comment>
<feature type="region of interest" description="Disordered" evidence="4">
    <location>
        <begin position="328"/>
        <end position="353"/>
    </location>
</feature>
<dbReference type="PANTHER" id="PTHR37533:SF2">
    <property type="entry name" value="FLAGELLAR HOOK-LENGTH CONTROL PROTEIN"/>
    <property type="match status" value="1"/>
</dbReference>
<keyword evidence="6" id="KW-0969">Cilium</keyword>
<dbReference type="Proteomes" id="UP000002440">
    <property type="component" value="Chromosome"/>
</dbReference>
<dbReference type="Pfam" id="PF02120">
    <property type="entry name" value="Flg_hook"/>
    <property type="match status" value="1"/>
</dbReference>
<dbReference type="Gene3D" id="3.30.750.140">
    <property type="match status" value="1"/>
</dbReference>
<keyword evidence="7" id="KW-1185">Reference proteome</keyword>
<comment type="similarity">
    <text evidence="2">Belongs to the FliK family.</text>
</comment>
<dbReference type="STRING" id="265072.Mfla_1973"/>
<accession>Q1GZU7</accession>
<dbReference type="InterPro" id="IPR001635">
    <property type="entry name" value="Flag_hook_Flik"/>
</dbReference>